<reference evidence="1 2" key="1">
    <citation type="journal article" date="2013" name="Curr. Biol.">
        <title>The Genome of the Foraminiferan Reticulomyxa filosa.</title>
        <authorList>
            <person name="Glockner G."/>
            <person name="Hulsmann N."/>
            <person name="Schleicher M."/>
            <person name="Noegel A.A."/>
            <person name="Eichinger L."/>
            <person name="Gallinger C."/>
            <person name="Pawlowski J."/>
            <person name="Sierra R."/>
            <person name="Euteneuer U."/>
            <person name="Pillet L."/>
            <person name="Moustafa A."/>
            <person name="Platzer M."/>
            <person name="Groth M."/>
            <person name="Szafranski K."/>
            <person name="Schliwa M."/>
        </authorList>
    </citation>
    <scope>NUCLEOTIDE SEQUENCE [LARGE SCALE GENOMIC DNA]</scope>
</reference>
<evidence type="ECO:0000313" key="2">
    <source>
        <dbReference type="Proteomes" id="UP000023152"/>
    </source>
</evidence>
<protein>
    <submittedName>
        <fullName evidence="1">Uncharacterized protein</fullName>
    </submittedName>
</protein>
<dbReference type="AlphaFoldDB" id="X6LD43"/>
<feature type="non-terminal residue" evidence="1">
    <location>
        <position position="203"/>
    </location>
</feature>
<proteinExistence type="predicted"/>
<accession>X6LD43</accession>
<keyword evidence="2" id="KW-1185">Reference proteome</keyword>
<evidence type="ECO:0000313" key="1">
    <source>
        <dbReference type="EMBL" id="ETN99295.1"/>
    </source>
</evidence>
<comment type="caution">
    <text evidence="1">The sequence shown here is derived from an EMBL/GenBank/DDBJ whole genome shotgun (WGS) entry which is preliminary data.</text>
</comment>
<organism evidence="1 2">
    <name type="scientific">Reticulomyxa filosa</name>
    <dbReference type="NCBI Taxonomy" id="46433"/>
    <lineage>
        <taxon>Eukaryota</taxon>
        <taxon>Sar</taxon>
        <taxon>Rhizaria</taxon>
        <taxon>Retaria</taxon>
        <taxon>Foraminifera</taxon>
        <taxon>Monothalamids</taxon>
        <taxon>Reticulomyxidae</taxon>
        <taxon>Reticulomyxa</taxon>
    </lineage>
</organism>
<gene>
    <name evidence="1" type="ORF">RFI_38186</name>
</gene>
<dbReference type="EMBL" id="ASPP01044375">
    <property type="protein sequence ID" value="ETN99295.1"/>
    <property type="molecule type" value="Genomic_DNA"/>
</dbReference>
<sequence length="203" mass="23553">EHLGMTREVTIDKENLDYLNHYETFYIYNMTDNLQYWMIVVEKELCIVRCKNGRLSLPNTLSSLQFFKITHHNIASICLDTAKSLIIHITDVNIMSSDESSNKGSHYKFFLKQILHGHDFLIKDVLIYGGELLTNETLSPTVNCEEIQGIENAITSKFAFDFGGKHYSKNVVATDERENRYLEKSREGLIFFKEKGKYCFVET</sequence>
<dbReference type="Proteomes" id="UP000023152">
    <property type="component" value="Unassembled WGS sequence"/>
</dbReference>
<name>X6LD43_RETFI</name>
<feature type="non-terminal residue" evidence="1">
    <location>
        <position position="1"/>
    </location>
</feature>